<dbReference type="EMBL" id="OW152817">
    <property type="protein sequence ID" value="CAH2068442.1"/>
    <property type="molecule type" value="Genomic_DNA"/>
</dbReference>
<evidence type="ECO:0000313" key="1">
    <source>
        <dbReference type="EMBL" id="CAH2068442.1"/>
    </source>
</evidence>
<dbReference type="Proteomes" id="UP000837857">
    <property type="component" value="Chromosome 5"/>
</dbReference>
<protein>
    <submittedName>
        <fullName evidence="1">Uncharacterized protein</fullName>
    </submittedName>
</protein>
<proteinExistence type="predicted"/>
<evidence type="ECO:0000313" key="2">
    <source>
        <dbReference type="Proteomes" id="UP000837857"/>
    </source>
</evidence>
<reference evidence="1" key="1">
    <citation type="submission" date="2022-03" db="EMBL/GenBank/DDBJ databases">
        <authorList>
            <person name="Martin H S."/>
        </authorList>
    </citation>
    <scope>NUCLEOTIDE SEQUENCE</scope>
</reference>
<organism evidence="1 2">
    <name type="scientific">Iphiclides podalirius</name>
    <name type="common">scarce swallowtail</name>
    <dbReference type="NCBI Taxonomy" id="110791"/>
    <lineage>
        <taxon>Eukaryota</taxon>
        <taxon>Metazoa</taxon>
        <taxon>Ecdysozoa</taxon>
        <taxon>Arthropoda</taxon>
        <taxon>Hexapoda</taxon>
        <taxon>Insecta</taxon>
        <taxon>Pterygota</taxon>
        <taxon>Neoptera</taxon>
        <taxon>Endopterygota</taxon>
        <taxon>Lepidoptera</taxon>
        <taxon>Glossata</taxon>
        <taxon>Ditrysia</taxon>
        <taxon>Papilionoidea</taxon>
        <taxon>Papilionidae</taxon>
        <taxon>Papilioninae</taxon>
        <taxon>Iphiclides</taxon>
    </lineage>
</organism>
<sequence>MMRGETAWSAVSSLCEMLIVQKEAVQSGIEREQIPLRAGATDASMPFVTALQTEMLNGVPLTEKGPHPSDMTLSNAICLSFLLDINLKRSGMSSIAMAIAESSAAAQRLRKEAEKGIRFRRSAGRVVQARRVAKGMNIDADPVLLAQQLSARPSIVSVTSEEGTYNIQAQPLPSDFGFVPPLKSPSQSSRASSITCVSTSRRSSYHAVLEPVKEVRRTALVRRRSDGSLLQPRYMNIQRRIKIYVSNDDDDM</sequence>
<accession>A0ABN8IVT5</accession>
<gene>
    <name evidence="1" type="ORF">IPOD504_LOCUS14324</name>
</gene>
<name>A0ABN8IVT5_9NEOP</name>
<feature type="non-terminal residue" evidence="1">
    <location>
        <position position="252"/>
    </location>
</feature>
<keyword evidence="2" id="KW-1185">Reference proteome</keyword>